<dbReference type="RefSeq" id="XP_028148834.1">
    <property type="nucleotide sequence ID" value="XM_028293033.1"/>
</dbReference>
<dbReference type="SUPFAM" id="SSF52540">
    <property type="entry name" value="P-loop containing nucleoside triphosphate hydrolases"/>
    <property type="match status" value="1"/>
</dbReference>
<dbReference type="InParanoid" id="A0A6P7GGG3"/>
<accession>A0A6P7GGG3</accession>
<dbReference type="Pfam" id="PF26633">
    <property type="entry name" value="DUF8206"/>
    <property type="match status" value="1"/>
</dbReference>
<dbReference type="InterPro" id="IPR058519">
    <property type="entry name" value="DUF8206"/>
</dbReference>
<dbReference type="PANTHER" id="PTHR32046:SF11">
    <property type="entry name" value="IMMUNE-ASSOCIATED NUCLEOTIDE-BINDING PROTEIN 10-LIKE"/>
    <property type="match status" value="1"/>
</dbReference>
<dbReference type="AlphaFoldDB" id="A0A6P7GGG3"/>
<feature type="domain" description="AAA+ ATPase" evidence="1">
    <location>
        <begin position="17"/>
        <end position="170"/>
    </location>
</feature>
<reference evidence="2" key="1">
    <citation type="submission" date="2025-08" db="UniProtKB">
        <authorList>
            <consortium name="RefSeq"/>
        </authorList>
    </citation>
    <scope>IDENTIFICATION</scope>
    <source>
        <tissue evidence="2">Whole insect</tissue>
    </source>
</reference>
<protein>
    <submittedName>
        <fullName evidence="2">Uncharacterized protein LOC114342245</fullName>
    </submittedName>
</protein>
<proteinExistence type="predicted"/>
<dbReference type="PANTHER" id="PTHR32046">
    <property type="entry name" value="G DOMAIN-CONTAINING PROTEIN"/>
    <property type="match status" value="1"/>
</dbReference>
<dbReference type="InterPro" id="IPR027417">
    <property type="entry name" value="P-loop_NTPase"/>
</dbReference>
<evidence type="ECO:0000259" key="1">
    <source>
        <dbReference type="SMART" id="SM00382"/>
    </source>
</evidence>
<name>A0A6P7GGG3_DIAVI</name>
<organism evidence="2">
    <name type="scientific">Diabrotica virgifera virgifera</name>
    <name type="common">western corn rootworm</name>
    <dbReference type="NCBI Taxonomy" id="50390"/>
    <lineage>
        <taxon>Eukaryota</taxon>
        <taxon>Metazoa</taxon>
        <taxon>Ecdysozoa</taxon>
        <taxon>Arthropoda</taxon>
        <taxon>Hexapoda</taxon>
        <taxon>Insecta</taxon>
        <taxon>Pterygota</taxon>
        <taxon>Neoptera</taxon>
        <taxon>Endopterygota</taxon>
        <taxon>Coleoptera</taxon>
        <taxon>Polyphaga</taxon>
        <taxon>Cucujiformia</taxon>
        <taxon>Chrysomeloidea</taxon>
        <taxon>Chrysomelidae</taxon>
        <taxon>Galerucinae</taxon>
        <taxon>Diabroticina</taxon>
        <taxon>Diabroticites</taxon>
        <taxon>Diabrotica</taxon>
    </lineage>
</organism>
<dbReference type="Gene3D" id="3.40.50.300">
    <property type="entry name" value="P-loop containing nucleotide triphosphate hydrolases"/>
    <property type="match status" value="1"/>
</dbReference>
<dbReference type="SMART" id="SM00382">
    <property type="entry name" value="AAA"/>
    <property type="match status" value="1"/>
</dbReference>
<dbReference type="InterPro" id="IPR003593">
    <property type="entry name" value="AAA+_ATPase"/>
</dbReference>
<evidence type="ECO:0000313" key="2">
    <source>
        <dbReference type="RefSeq" id="XP_028148834.1"/>
    </source>
</evidence>
<feature type="non-terminal residue" evidence="2">
    <location>
        <position position="646"/>
    </location>
</feature>
<gene>
    <name evidence="2" type="primary">LOC114342245</name>
</gene>
<sequence>MAESNIEDKMENLNCNADINILLLGPSGVGKSTFINAFANYLTFTDIEEAKYNTPMVLIASQFSMRDKKGTMHDITIGDPDQNEFLQTGESATQDVKTYVFPTWNGSNRIRLIDTPGMMDNRGVDQDDINAENILSYIANLQELHAICILLKPNESRYTICFQYCINQIFSRLDRSACDNIIFCFTHTRGSDYGPGESIKILGRAIRQIASRPPHAKIRMERNIFYFDNEPFKYLAAVQNGVQFGLKAKEKYIESWEKSTEQSWRLINYITGDSKNKPLKPHFVQSTNAINEARRMIHRLSQPLAEITQLIHHNMIVLKRHTELLENDNASLEELKNKLYIPVIGLESTILSQPVTVCAARKCCEVYTVGGKNSYHYKQRCHDPCHLKQVPKEMIGAVELIHCAAMNGTSTCIVCKCDFKVHMHVYYLTETVEIKELDTNIQSNITNKEDLINCKKQVIEDIKIRHNELNYEHQAVTEACAKFAHFLQNNAITPFNDSYKGYIKFLIDRERSMGRCCNKETVIHLEQLILQHEEMKKRFEEVLKINKTAGKDAVIAAQDVNETINKLYSLKHNGKKIEELYYCQKNSRTKEFKNTEYIHERPCKVYLNVGVICKNSEVSRSQYLVYLAKKNNTDSDLLSGIHHRKK</sequence>